<organism evidence="2">
    <name type="scientific">Sesamum latifolium</name>
    <dbReference type="NCBI Taxonomy" id="2727402"/>
    <lineage>
        <taxon>Eukaryota</taxon>
        <taxon>Viridiplantae</taxon>
        <taxon>Streptophyta</taxon>
        <taxon>Embryophyta</taxon>
        <taxon>Tracheophyta</taxon>
        <taxon>Spermatophyta</taxon>
        <taxon>Magnoliopsida</taxon>
        <taxon>eudicotyledons</taxon>
        <taxon>Gunneridae</taxon>
        <taxon>Pentapetalae</taxon>
        <taxon>asterids</taxon>
        <taxon>lamiids</taxon>
        <taxon>Lamiales</taxon>
        <taxon>Pedaliaceae</taxon>
        <taxon>Sesamum</taxon>
    </lineage>
</organism>
<gene>
    <name evidence="2" type="ORF">Slati_0170900</name>
</gene>
<dbReference type="AlphaFoldDB" id="A0AAW2YAM5"/>
<sequence>MENPGNMTSSQKVPETSSSAQALQVVTGIPPISTVAGSTPVPWHKPHHPGL</sequence>
<evidence type="ECO:0000256" key="1">
    <source>
        <dbReference type="SAM" id="MobiDB-lite"/>
    </source>
</evidence>
<feature type="region of interest" description="Disordered" evidence="1">
    <location>
        <begin position="1"/>
        <end position="51"/>
    </location>
</feature>
<accession>A0AAW2YAM5</accession>
<feature type="compositionally biased region" description="Polar residues" evidence="1">
    <location>
        <begin position="1"/>
        <end position="24"/>
    </location>
</feature>
<proteinExistence type="predicted"/>
<dbReference type="EMBL" id="JACGWN010000001">
    <property type="protein sequence ID" value="KAL0462833.1"/>
    <property type="molecule type" value="Genomic_DNA"/>
</dbReference>
<comment type="caution">
    <text evidence="2">The sequence shown here is derived from an EMBL/GenBank/DDBJ whole genome shotgun (WGS) entry which is preliminary data.</text>
</comment>
<protein>
    <submittedName>
        <fullName evidence="2">Uncharacterized protein</fullName>
    </submittedName>
</protein>
<name>A0AAW2YAM5_9LAMI</name>
<reference evidence="2" key="1">
    <citation type="submission" date="2020-06" db="EMBL/GenBank/DDBJ databases">
        <authorList>
            <person name="Li T."/>
            <person name="Hu X."/>
            <person name="Zhang T."/>
            <person name="Song X."/>
            <person name="Zhang H."/>
            <person name="Dai N."/>
            <person name="Sheng W."/>
            <person name="Hou X."/>
            <person name="Wei L."/>
        </authorList>
    </citation>
    <scope>NUCLEOTIDE SEQUENCE</scope>
    <source>
        <strain evidence="2">KEN1</strain>
        <tissue evidence="2">Leaf</tissue>
    </source>
</reference>
<reference evidence="2" key="2">
    <citation type="journal article" date="2024" name="Plant">
        <title>Genomic evolution and insights into agronomic trait innovations of Sesamum species.</title>
        <authorList>
            <person name="Miao H."/>
            <person name="Wang L."/>
            <person name="Qu L."/>
            <person name="Liu H."/>
            <person name="Sun Y."/>
            <person name="Le M."/>
            <person name="Wang Q."/>
            <person name="Wei S."/>
            <person name="Zheng Y."/>
            <person name="Lin W."/>
            <person name="Duan Y."/>
            <person name="Cao H."/>
            <person name="Xiong S."/>
            <person name="Wang X."/>
            <person name="Wei L."/>
            <person name="Li C."/>
            <person name="Ma Q."/>
            <person name="Ju M."/>
            <person name="Zhao R."/>
            <person name="Li G."/>
            <person name="Mu C."/>
            <person name="Tian Q."/>
            <person name="Mei H."/>
            <person name="Zhang T."/>
            <person name="Gao T."/>
            <person name="Zhang H."/>
        </authorList>
    </citation>
    <scope>NUCLEOTIDE SEQUENCE</scope>
    <source>
        <strain evidence="2">KEN1</strain>
    </source>
</reference>
<evidence type="ECO:0000313" key="2">
    <source>
        <dbReference type="EMBL" id="KAL0462833.1"/>
    </source>
</evidence>